<evidence type="ECO:0000313" key="2">
    <source>
        <dbReference type="EMBL" id="GJT39505.1"/>
    </source>
</evidence>
<feature type="domain" description="Transposase (putative) gypsy type" evidence="1">
    <location>
        <begin position="51"/>
        <end position="106"/>
    </location>
</feature>
<protein>
    <recommendedName>
        <fullName evidence="1">Transposase (putative) gypsy type domain-containing protein</fullName>
    </recommendedName>
</protein>
<accession>A0ABQ5DKF3</accession>
<evidence type="ECO:0000313" key="3">
    <source>
        <dbReference type="Proteomes" id="UP001151760"/>
    </source>
</evidence>
<dbReference type="InterPro" id="IPR007321">
    <property type="entry name" value="Transposase_28"/>
</dbReference>
<comment type="caution">
    <text evidence="2">The sequence shown here is derived from an EMBL/GenBank/DDBJ whole genome shotgun (WGS) entry which is preliminary data.</text>
</comment>
<reference evidence="2" key="2">
    <citation type="submission" date="2022-01" db="EMBL/GenBank/DDBJ databases">
        <authorList>
            <person name="Yamashiro T."/>
            <person name="Shiraishi A."/>
            <person name="Satake H."/>
            <person name="Nakayama K."/>
        </authorList>
    </citation>
    <scope>NUCLEOTIDE SEQUENCE</scope>
</reference>
<name>A0ABQ5DKF3_9ASTR</name>
<organism evidence="2 3">
    <name type="scientific">Tanacetum coccineum</name>
    <dbReference type="NCBI Taxonomy" id="301880"/>
    <lineage>
        <taxon>Eukaryota</taxon>
        <taxon>Viridiplantae</taxon>
        <taxon>Streptophyta</taxon>
        <taxon>Embryophyta</taxon>
        <taxon>Tracheophyta</taxon>
        <taxon>Spermatophyta</taxon>
        <taxon>Magnoliopsida</taxon>
        <taxon>eudicotyledons</taxon>
        <taxon>Gunneridae</taxon>
        <taxon>Pentapetalae</taxon>
        <taxon>asterids</taxon>
        <taxon>campanulids</taxon>
        <taxon>Asterales</taxon>
        <taxon>Asteraceae</taxon>
        <taxon>Asteroideae</taxon>
        <taxon>Anthemideae</taxon>
        <taxon>Anthemidinae</taxon>
        <taxon>Tanacetum</taxon>
    </lineage>
</organism>
<keyword evidence="3" id="KW-1185">Reference proteome</keyword>
<dbReference type="Proteomes" id="UP001151760">
    <property type="component" value="Unassembled WGS sequence"/>
</dbReference>
<reference evidence="2" key="1">
    <citation type="journal article" date="2022" name="Int. J. Mol. Sci.">
        <title>Draft Genome of Tanacetum Coccineum: Genomic Comparison of Closely Related Tanacetum-Family Plants.</title>
        <authorList>
            <person name="Yamashiro T."/>
            <person name="Shiraishi A."/>
            <person name="Nakayama K."/>
            <person name="Satake H."/>
        </authorList>
    </citation>
    <scope>NUCLEOTIDE SEQUENCE</scope>
</reference>
<dbReference type="Pfam" id="PF04195">
    <property type="entry name" value="Transposase_28"/>
    <property type="match status" value="1"/>
</dbReference>
<gene>
    <name evidence="2" type="ORF">Tco_0939370</name>
</gene>
<sequence length="506" mass="56464">MPCPPYPKSICKSLHQSIPKSLHPELPGPEDNIVDFPEGKIGVYTKFFKFANYRIPVSQFLFNILGHFQIYLSQLSVIGGAKVSHFKINCHVLNIRPTVNLFRVFYIPSYNSGMDERVFPTVVDWHTSAPKDERPAADSYSAVDVATLNLHQMEFFNLINAPNPLKVKIGAHPRLSHEVPLLTATATRLINMENTPATSVSSETPPVIMKSPIDFSNKESLQLLTKGDQTETQVPVAVAPEVPRSENPGQVTGKEKIKVAFEEFKKHEDERVTSRYAEMDARLDALSIDLIEKLYPHVLTAIAGHRWVIGHDLRLAVMKCAKSMELRQVFANVVSAGISKGMSEGLKHGVEHGKAKLNLAAVEAYDPKADDKFTTTFQALKDLEYPLVDQLKRSSYLKIPVYPEVRDPKDPWAFKEEILLEDAITANISHADKKKKSRVVCRTYGVGSAHHARSDGVPVSVPNVARRGLKILLVDTATQTEVFEDEGSPRLLRCKSLPPMFNLGWS</sequence>
<proteinExistence type="predicted"/>
<evidence type="ECO:0000259" key="1">
    <source>
        <dbReference type="Pfam" id="PF04195"/>
    </source>
</evidence>
<dbReference type="EMBL" id="BQNB010015392">
    <property type="protein sequence ID" value="GJT39505.1"/>
    <property type="molecule type" value="Genomic_DNA"/>
</dbReference>